<dbReference type="Gene3D" id="3.40.390.10">
    <property type="entry name" value="Collagenase (Catalytic Domain)"/>
    <property type="match status" value="1"/>
</dbReference>
<evidence type="ECO:0000313" key="4">
    <source>
        <dbReference type="EMBL" id="POR35302.1"/>
    </source>
</evidence>
<evidence type="ECO:0000259" key="3">
    <source>
        <dbReference type="Pfam" id="PF13933"/>
    </source>
</evidence>
<sequence length="294" mass="31821">MLFYASFTACLLLPGALGSPLVPRAETTTAAVSAPKESGAPNKIYDWSDGWKTSFTIHPSCNSTLRAQLQQGLDEAVQLAKHAKDHLLRFGNHSEFTQKYFGNGTTATPIGWYERIIAADKTGMLFRCDDPDRNCQTQDSWAGHWRGANATAETVICPLSFHLRRPLSSVCNLGYTVAESKLNTYWATDLMHRILHVPIVSEGIVDHFAADYPEVVALAKSQSQKSGIDSDTLQYFAIDVWAYDIAAPGVGCTGKPPKAETSTKPTPASSSTPSATKSATTECHTHADGALHCS</sequence>
<dbReference type="InterPro" id="IPR039124">
    <property type="entry name" value="PRA1-like"/>
</dbReference>
<dbReference type="SUPFAM" id="SSF55486">
    <property type="entry name" value="Metalloproteases ('zincins'), catalytic domain"/>
    <property type="match status" value="1"/>
</dbReference>
<dbReference type="Proteomes" id="UP000237481">
    <property type="component" value="Unassembled WGS sequence"/>
</dbReference>
<feature type="chain" id="PRO_5015473192" evidence="2">
    <location>
        <begin position="19"/>
        <end position="294"/>
    </location>
</feature>
<dbReference type="STRING" id="94208.A0A2S4KYP3"/>
<dbReference type="PANTHER" id="PTHR39399">
    <property type="entry name" value="PROTEIN ZPS1"/>
    <property type="match status" value="1"/>
</dbReference>
<comment type="caution">
    <text evidence="4">The sequence shown here is derived from an EMBL/GenBank/DDBJ whole genome shotgun (WGS) entry which is preliminary data.</text>
</comment>
<dbReference type="GO" id="GO:0009277">
    <property type="term" value="C:fungal-type cell wall"/>
    <property type="evidence" value="ECO:0007669"/>
    <property type="project" value="TreeGrafter"/>
</dbReference>
<accession>A0A2S4KYP3</accession>
<dbReference type="AlphaFoldDB" id="A0A2S4KYP3"/>
<feature type="compositionally biased region" description="Low complexity" evidence="1">
    <location>
        <begin position="262"/>
        <end position="281"/>
    </location>
</feature>
<organism evidence="4 5">
    <name type="scientific">Tolypocladium paradoxum</name>
    <dbReference type="NCBI Taxonomy" id="94208"/>
    <lineage>
        <taxon>Eukaryota</taxon>
        <taxon>Fungi</taxon>
        <taxon>Dikarya</taxon>
        <taxon>Ascomycota</taxon>
        <taxon>Pezizomycotina</taxon>
        <taxon>Sordariomycetes</taxon>
        <taxon>Hypocreomycetidae</taxon>
        <taxon>Hypocreales</taxon>
        <taxon>Ophiocordycipitaceae</taxon>
        <taxon>Tolypocladium</taxon>
    </lineage>
</organism>
<feature type="domain" description="Putative peptidase" evidence="3">
    <location>
        <begin position="28"/>
        <end position="255"/>
    </location>
</feature>
<evidence type="ECO:0000256" key="2">
    <source>
        <dbReference type="SAM" id="SignalP"/>
    </source>
</evidence>
<name>A0A2S4KYP3_9HYPO</name>
<dbReference type="OrthoDB" id="4689212at2759"/>
<keyword evidence="2" id="KW-0732">Signal</keyword>
<dbReference type="Pfam" id="PF13933">
    <property type="entry name" value="HRXXH"/>
    <property type="match status" value="1"/>
</dbReference>
<evidence type="ECO:0000256" key="1">
    <source>
        <dbReference type="SAM" id="MobiDB-lite"/>
    </source>
</evidence>
<protein>
    <submittedName>
        <fullName evidence="4">Peptidase family-protein</fullName>
    </submittedName>
</protein>
<dbReference type="GO" id="GO:0005178">
    <property type="term" value="F:integrin binding"/>
    <property type="evidence" value="ECO:0007669"/>
    <property type="project" value="TreeGrafter"/>
</dbReference>
<dbReference type="GO" id="GO:0008270">
    <property type="term" value="F:zinc ion binding"/>
    <property type="evidence" value="ECO:0007669"/>
    <property type="project" value="TreeGrafter"/>
</dbReference>
<keyword evidence="5" id="KW-1185">Reference proteome</keyword>
<dbReference type="PANTHER" id="PTHR39399:SF1">
    <property type="entry name" value="PROTEIN ZPS1"/>
    <property type="match status" value="1"/>
</dbReference>
<gene>
    <name evidence="4" type="ORF">TPAR_04518</name>
</gene>
<dbReference type="EMBL" id="PKSG01000452">
    <property type="protein sequence ID" value="POR35302.1"/>
    <property type="molecule type" value="Genomic_DNA"/>
</dbReference>
<dbReference type="InterPro" id="IPR024079">
    <property type="entry name" value="MetalloPept_cat_dom_sf"/>
</dbReference>
<dbReference type="GO" id="GO:0008237">
    <property type="term" value="F:metallopeptidase activity"/>
    <property type="evidence" value="ECO:0007669"/>
    <property type="project" value="InterPro"/>
</dbReference>
<reference evidence="4 5" key="1">
    <citation type="submission" date="2018-01" db="EMBL/GenBank/DDBJ databases">
        <title>Harnessing the power of phylogenomics to disentangle the directionality and signatures of interkingdom host jumping in the parasitic fungal genus Tolypocladium.</title>
        <authorList>
            <person name="Quandt C.A."/>
            <person name="Patterson W."/>
            <person name="Spatafora J.W."/>
        </authorList>
    </citation>
    <scope>NUCLEOTIDE SEQUENCE [LARGE SCALE GENOMIC DNA]</scope>
    <source>
        <strain evidence="4 5">NRBC 100945</strain>
    </source>
</reference>
<feature type="compositionally biased region" description="Basic and acidic residues" evidence="1">
    <location>
        <begin position="283"/>
        <end position="294"/>
    </location>
</feature>
<dbReference type="CDD" id="cd11307">
    <property type="entry name" value="M35_Asp_f2_like"/>
    <property type="match status" value="1"/>
</dbReference>
<feature type="signal peptide" evidence="2">
    <location>
        <begin position="1"/>
        <end position="18"/>
    </location>
</feature>
<dbReference type="GO" id="GO:0009986">
    <property type="term" value="C:cell surface"/>
    <property type="evidence" value="ECO:0007669"/>
    <property type="project" value="TreeGrafter"/>
</dbReference>
<dbReference type="InterPro" id="IPR029482">
    <property type="entry name" value="HRXXH"/>
</dbReference>
<proteinExistence type="predicted"/>
<dbReference type="GO" id="GO:0005576">
    <property type="term" value="C:extracellular region"/>
    <property type="evidence" value="ECO:0007669"/>
    <property type="project" value="TreeGrafter"/>
</dbReference>
<feature type="region of interest" description="Disordered" evidence="1">
    <location>
        <begin position="254"/>
        <end position="294"/>
    </location>
</feature>
<evidence type="ECO:0000313" key="5">
    <source>
        <dbReference type="Proteomes" id="UP000237481"/>
    </source>
</evidence>